<name>A0ABW4YLW9_9BACL</name>
<evidence type="ECO:0000256" key="6">
    <source>
        <dbReference type="ARBA" id="ARBA00023136"/>
    </source>
</evidence>
<evidence type="ECO:0000256" key="1">
    <source>
        <dbReference type="ARBA" id="ARBA00004651"/>
    </source>
</evidence>
<dbReference type="SUPFAM" id="SSF90123">
    <property type="entry name" value="ABC transporter transmembrane region"/>
    <property type="match status" value="1"/>
</dbReference>
<proteinExistence type="predicted"/>
<dbReference type="EMBL" id="JBHUHO010000031">
    <property type="protein sequence ID" value="MFD2116678.1"/>
    <property type="molecule type" value="Genomic_DNA"/>
</dbReference>
<feature type="transmembrane region" description="Helical" evidence="8">
    <location>
        <begin position="261"/>
        <end position="283"/>
    </location>
</feature>
<dbReference type="Proteomes" id="UP001597362">
    <property type="component" value="Unassembled WGS sequence"/>
</dbReference>
<keyword evidence="2 8" id="KW-0812">Transmembrane</keyword>
<evidence type="ECO:0000313" key="11">
    <source>
        <dbReference type="EMBL" id="MFD2116678.1"/>
    </source>
</evidence>
<dbReference type="SMART" id="SM00382">
    <property type="entry name" value="AAA"/>
    <property type="match status" value="1"/>
</dbReference>
<dbReference type="GO" id="GO:0005524">
    <property type="term" value="F:ATP binding"/>
    <property type="evidence" value="ECO:0007669"/>
    <property type="project" value="UniProtKB-KW"/>
</dbReference>
<dbReference type="PANTHER" id="PTHR43394:SF1">
    <property type="entry name" value="ATP-BINDING CASSETTE SUB-FAMILY B MEMBER 10, MITOCHONDRIAL"/>
    <property type="match status" value="1"/>
</dbReference>
<dbReference type="InterPro" id="IPR011527">
    <property type="entry name" value="ABC1_TM_dom"/>
</dbReference>
<dbReference type="Gene3D" id="1.20.1560.10">
    <property type="entry name" value="ABC transporter type 1, transmembrane domain"/>
    <property type="match status" value="1"/>
</dbReference>
<feature type="transmembrane region" description="Helical" evidence="8">
    <location>
        <begin position="72"/>
        <end position="98"/>
    </location>
</feature>
<dbReference type="InterPro" id="IPR039421">
    <property type="entry name" value="Type_1_exporter"/>
</dbReference>
<feature type="transmembrane region" description="Helical" evidence="8">
    <location>
        <begin position="32"/>
        <end position="52"/>
    </location>
</feature>
<evidence type="ECO:0000256" key="4">
    <source>
        <dbReference type="ARBA" id="ARBA00022840"/>
    </source>
</evidence>
<keyword evidence="4 11" id="KW-0067">ATP-binding</keyword>
<feature type="compositionally biased region" description="Basic and acidic residues" evidence="7">
    <location>
        <begin position="1"/>
        <end position="17"/>
    </location>
</feature>
<keyword evidence="6 8" id="KW-0472">Membrane</keyword>
<comment type="caution">
    <text evidence="11">The sequence shown here is derived from an EMBL/GenBank/DDBJ whole genome shotgun (WGS) entry which is preliminary data.</text>
</comment>
<reference evidence="12" key="1">
    <citation type="journal article" date="2019" name="Int. J. Syst. Evol. Microbiol.">
        <title>The Global Catalogue of Microorganisms (GCM) 10K type strain sequencing project: providing services to taxonomists for standard genome sequencing and annotation.</title>
        <authorList>
            <consortium name="The Broad Institute Genomics Platform"/>
            <consortium name="The Broad Institute Genome Sequencing Center for Infectious Disease"/>
            <person name="Wu L."/>
            <person name="Ma J."/>
        </authorList>
    </citation>
    <scope>NUCLEOTIDE SEQUENCE [LARGE SCALE GENOMIC DNA]</scope>
    <source>
        <strain evidence="12">GH52</strain>
    </source>
</reference>
<feature type="transmembrane region" description="Helical" evidence="8">
    <location>
        <begin position="155"/>
        <end position="172"/>
    </location>
</feature>
<evidence type="ECO:0000313" key="12">
    <source>
        <dbReference type="Proteomes" id="UP001597362"/>
    </source>
</evidence>
<dbReference type="SUPFAM" id="SSF52540">
    <property type="entry name" value="P-loop containing nucleoside triphosphate hydrolases"/>
    <property type="match status" value="1"/>
</dbReference>
<keyword evidence="3" id="KW-0547">Nucleotide-binding</keyword>
<protein>
    <submittedName>
        <fullName evidence="11">ABC transporter ATP-binding protein</fullName>
    </submittedName>
</protein>
<evidence type="ECO:0000256" key="7">
    <source>
        <dbReference type="SAM" id="MobiDB-lite"/>
    </source>
</evidence>
<comment type="subcellular location">
    <subcellularLocation>
        <location evidence="1">Cell membrane</location>
        <topology evidence="1">Multi-pass membrane protein</topology>
    </subcellularLocation>
</comment>
<accession>A0ABW4YLW9</accession>
<evidence type="ECO:0000256" key="2">
    <source>
        <dbReference type="ARBA" id="ARBA00022692"/>
    </source>
</evidence>
<dbReference type="PROSITE" id="PS50893">
    <property type="entry name" value="ABC_TRANSPORTER_2"/>
    <property type="match status" value="1"/>
</dbReference>
<keyword evidence="5 8" id="KW-1133">Transmembrane helix</keyword>
<dbReference type="CDD" id="cd18541">
    <property type="entry name" value="ABC_6TM_TmrB_like"/>
    <property type="match status" value="1"/>
</dbReference>
<feature type="domain" description="ABC transporter" evidence="9">
    <location>
        <begin position="355"/>
        <end position="590"/>
    </location>
</feature>
<dbReference type="PANTHER" id="PTHR43394">
    <property type="entry name" value="ATP-DEPENDENT PERMEASE MDL1, MITOCHONDRIAL"/>
    <property type="match status" value="1"/>
</dbReference>
<dbReference type="PROSITE" id="PS50929">
    <property type="entry name" value="ABC_TM1F"/>
    <property type="match status" value="1"/>
</dbReference>
<organism evidence="11 12">
    <name type="scientific">Paenibacillus yanchengensis</name>
    <dbReference type="NCBI Taxonomy" id="2035833"/>
    <lineage>
        <taxon>Bacteria</taxon>
        <taxon>Bacillati</taxon>
        <taxon>Bacillota</taxon>
        <taxon>Bacilli</taxon>
        <taxon>Bacillales</taxon>
        <taxon>Paenibacillaceae</taxon>
        <taxon>Paenibacillus</taxon>
    </lineage>
</organism>
<evidence type="ECO:0000256" key="8">
    <source>
        <dbReference type="SAM" id="Phobius"/>
    </source>
</evidence>
<dbReference type="Gene3D" id="3.40.50.300">
    <property type="entry name" value="P-loop containing nucleotide triphosphate hydrolases"/>
    <property type="match status" value="1"/>
</dbReference>
<evidence type="ECO:0000256" key="3">
    <source>
        <dbReference type="ARBA" id="ARBA00022741"/>
    </source>
</evidence>
<dbReference type="InterPro" id="IPR036640">
    <property type="entry name" value="ABC1_TM_sf"/>
</dbReference>
<keyword evidence="12" id="KW-1185">Reference proteome</keyword>
<feature type="domain" description="ABC transmembrane type-1" evidence="10">
    <location>
        <begin position="36"/>
        <end position="321"/>
    </location>
</feature>
<dbReference type="Pfam" id="PF00664">
    <property type="entry name" value="ABC_membrane"/>
    <property type="match status" value="1"/>
</dbReference>
<evidence type="ECO:0000256" key="5">
    <source>
        <dbReference type="ARBA" id="ARBA00022989"/>
    </source>
</evidence>
<dbReference type="InterPro" id="IPR003439">
    <property type="entry name" value="ABC_transporter-like_ATP-bd"/>
</dbReference>
<gene>
    <name evidence="11" type="ORF">ACFSJH_13195</name>
</gene>
<sequence>MNESMRGKREQKAKDTSGKSPSILKSFVRNVWHVYALAIFFHLIAHMFNVNFPNVLGKFTDQLKDGQLTGQLVLQFSLLLLLIGVGHVVFNGLGMYLIMKVGRKFEFITRSHLFRHFTSLSERFYSNHSVGKLLSYFMNDVTAVRESISIAVNQAASAIILLIAAVSMMLAIGIPYYLIIASVVPLLLIPLIVTTVGPIIKQRSRKVQEALGEMTETAEEQFGGIRVTKKFAVETIMNERFAQTVEQIKEQQLRLVRVSSFFQAVIPFLGTLSLVIALAYGGYLTMNGTLSLGNFVALTLYIRMLMNPLQQIGNVINTIQRSRASLERLNDLLSKTSEIEQLEEPKQVSLDHASIEMKNLQFAYRKKMAPVLDNVSITMKPGMTVGIVGKTGSGKTTLMKLLLRTYDPPPRTVFIGGVDIRELSLENLRTGIGYVPQDGFLFSTTLRENIAFSDRKLPLEKVESAAQQAQIYKSITTFPKQFDTRLGERGLTLSGGQRQRTSLARGLITDAPILILDDSVSAVDAVTETKIIDSVKRARKGKTTIIVAHRLSAVEHADLIVVLDEGKIVAQGTHEQLLAAGGQYARIYAIQKEGDPDALSAQ</sequence>
<dbReference type="Pfam" id="PF00005">
    <property type="entry name" value="ABC_tran"/>
    <property type="match status" value="1"/>
</dbReference>
<evidence type="ECO:0000259" key="9">
    <source>
        <dbReference type="PROSITE" id="PS50893"/>
    </source>
</evidence>
<dbReference type="RefSeq" id="WP_377773098.1">
    <property type="nucleotide sequence ID" value="NZ_JBHUHO010000031.1"/>
</dbReference>
<evidence type="ECO:0000259" key="10">
    <source>
        <dbReference type="PROSITE" id="PS50929"/>
    </source>
</evidence>
<dbReference type="InterPro" id="IPR003593">
    <property type="entry name" value="AAA+_ATPase"/>
</dbReference>
<feature type="transmembrane region" description="Helical" evidence="8">
    <location>
        <begin position="178"/>
        <end position="200"/>
    </location>
</feature>
<feature type="region of interest" description="Disordered" evidence="7">
    <location>
        <begin position="1"/>
        <end position="20"/>
    </location>
</feature>
<dbReference type="InterPro" id="IPR027417">
    <property type="entry name" value="P-loop_NTPase"/>
</dbReference>